<dbReference type="CDD" id="cd00190">
    <property type="entry name" value="Tryp_SPc"/>
    <property type="match status" value="1"/>
</dbReference>
<dbReference type="SUPFAM" id="SSF50494">
    <property type="entry name" value="Trypsin-like serine proteases"/>
    <property type="match status" value="1"/>
</dbReference>
<dbReference type="GO" id="GO:0006508">
    <property type="term" value="P:proteolysis"/>
    <property type="evidence" value="ECO:0007669"/>
    <property type="project" value="UniProtKB-KW"/>
</dbReference>
<dbReference type="AlphaFoldDB" id="A0AB38ZEF3"/>
<evidence type="ECO:0000313" key="5">
    <source>
        <dbReference type="EMBL" id="WXH71784.1"/>
    </source>
</evidence>
<feature type="domain" description="Peptidase S1" evidence="4">
    <location>
        <begin position="81"/>
        <end position="313"/>
    </location>
</feature>
<dbReference type="InterPro" id="IPR009003">
    <property type="entry name" value="Peptidase_S1_PA"/>
</dbReference>
<keyword evidence="3" id="KW-0732">Signal</keyword>
<dbReference type="FunFam" id="2.40.10.10:FF:000068">
    <property type="entry name" value="transmembrane protease serine 2"/>
    <property type="match status" value="1"/>
</dbReference>
<accession>A0AB38ZEF3</accession>
<protein>
    <submittedName>
        <fullName evidence="5">Venom S1 protease 40</fullName>
    </submittedName>
</protein>
<dbReference type="SMART" id="SM00020">
    <property type="entry name" value="Tryp_SPc"/>
    <property type="match status" value="1"/>
</dbReference>
<dbReference type="Pfam" id="PF00089">
    <property type="entry name" value="Trypsin"/>
    <property type="match status" value="1"/>
</dbReference>
<dbReference type="PROSITE" id="PS00134">
    <property type="entry name" value="TRYPSIN_HIS"/>
    <property type="match status" value="1"/>
</dbReference>
<dbReference type="InterPro" id="IPR001254">
    <property type="entry name" value="Trypsin_dom"/>
</dbReference>
<evidence type="ECO:0000259" key="4">
    <source>
        <dbReference type="PROSITE" id="PS50240"/>
    </source>
</evidence>
<dbReference type="Gene3D" id="2.40.10.10">
    <property type="entry name" value="Trypsin-like serine proteases"/>
    <property type="match status" value="1"/>
</dbReference>
<dbReference type="InterPro" id="IPR033116">
    <property type="entry name" value="TRYPSIN_SER"/>
</dbReference>
<feature type="signal peptide" evidence="3">
    <location>
        <begin position="1"/>
        <end position="17"/>
    </location>
</feature>
<keyword evidence="2" id="KW-0378">Hydrolase</keyword>
<feature type="chain" id="PRO_5044205473" evidence="3">
    <location>
        <begin position="18"/>
        <end position="323"/>
    </location>
</feature>
<dbReference type="GO" id="GO:0004252">
    <property type="term" value="F:serine-type endopeptidase activity"/>
    <property type="evidence" value="ECO:0007669"/>
    <property type="project" value="InterPro"/>
</dbReference>
<keyword evidence="2" id="KW-0720">Serine protease</keyword>
<name>A0AB38ZEF3_9HEMI</name>
<organism evidence="5">
    <name type="scientific">Ectomocoris sp</name>
    <dbReference type="NCBI Taxonomy" id="3104572"/>
    <lineage>
        <taxon>Eukaryota</taxon>
        <taxon>Metazoa</taxon>
        <taxon>Ecdysozoa</taxon>
        <taxon>Arthropoda</taxon>
        <taxon>Hexapoda</taxon>
        <taxon>Insecta</taxon>
        <taxon>Pterygota</taxon>
        <taxon>Neoptera</taxon>
        <taxon>Paraneoptera</taxon>
        <taxon>Hemiptera</taxon>
        <taxon>Heteroptera</taxon>
        <taxon>Panheteroptera</taxon>
        <taxon>Cimicomorpha</taxon>
        <taxon>Reduviidae</taxon>
        <taxon>Peiratinae</taxon>
        <taxon>Ectomocoris</taxon>
    </lineage>
</organism>
<dbReference type="InterPro" id="IPR001314">
    <property type="entry name" value="Peptidase_S1A"/>
</dbReference>
<keyword evidence="1" id="KW-1015">Disulfide bond</keyword>
<evidence type="ECO:0000256" key="1">
    <source>
        <dbReference type="ARBA" id="ARBA00023157"/>
    </source>
</evidence>
<sequence>MLVQLLFGLVLVITANADNERMDFSDMQGPVEITSPGGNWTPIEEIDDIRAADDSSEDGVTPGKLATTCKCGWANRSGRRIVNGRLHGPHEYPWIVGVAAGHMPNRPHCGGTIISLWHVLTAAHCTDGYISLVVTAGDYDRTGYKVSVTYRVKKIIDHQNYNKVILKHDISLLVLATSVQESNTIGIACLPRSNQNMDRKKVRFIGWGAIKYQGPMTDLPQKTDLFVVDIHTCSLAWPHHITTFPQTQICTYAKGTTPCQGDSGGPVVYLDPLTNRYTLVALVSFGPWCADVPIPSVQTSVAHYLEWIKKNIEATTPGQQTCS</sequence>
<dbReference type="PROSITE" id="PS50240">
    <property type="entry name" value="TRYPSIN_DOM"/>
    <property type="match status" value="1"/>
</dbReference>
<keyword evidence="2 5" id="KW-0645">Protease</keyword>
<dbReference type="InterPro" id="IPR018114">
    <property type="entry name" value="TRYPSIN_HIS"/>
</dbReference>
<dbReference type="InterPro" id="IPR043504">
    <property type="entry name" value="Peptidase_S1_PA_chymotrypsin"/>
</dbReference>
<dbReference type="PROSITE" id="PS00135">
    <property type="entry name" value="TRYPSIN_SER"/>
    <property type="match status" value="1"/>
</dbReference>
<evidence type="ECO:0000256" key="2">
    <source>
        <dbReference type="RuleBase" id="RU363034"/>
    </source>
</evidence>
<dbReference type="PANTHER" id="PTHR24258:SF136">
    <property type="entry name" value="GH06673P-RELATED"/>
    <property type="match status" value="1"/>
</dbReference>
<proteinExistence type="evidence at transcript level"/>
<dbReference type="PANTHER" id="PTHR24258">
    <property type="entry name" value="SERINE PROTEASE-RELATED"/>
    <property type="match status" value="1"/>
</dbReference>
<dbReference type="PRINTS" id="PR00722">
    <property type="entry name" value="CHYMOTRYPSIN"/>
</dbReference>
<reference evidence="5" key="1">
    <citation type="submission" date="2024-03" db="EMBL/GenBank/DDBJ databases">
        <authorList>
            <person name="Jin J.A."/>
            <person name="King G.A."/>
            <person name="Walker A."/>
        </authorList>
    </citation>
    <scope>NUCLEOTIDE SEQUENCE</scope>
</reference>
<evidence type="ECO:0000256" key="3">
    <source>
        <dbReference type="SAM" id="SignalP"/>
    </source>
</evidence>
<dbReference type="EMBL" id="PP510859">
    <property type="protein sequence ID" value="WXH71784.1"/>
    <property type="molecule type" value="mRNA"/>
</dbReference>